<dbReference type="PANTHER" id="PTHR43586:SF8">
    <property type="entry name" value="CYSTEINE DESULFURASE 1, CHLOROPLASTIC"/>
    <property type="match status" value="1"/>
</dbReference>
<proteinExistence type="predicted"/>
<dbReference type="InterPro" id="IPR018618">
    <property type="entry name" value="GID4/10-like"/>
</dbReference>
<evidence type="ECO:0008006" key="5">
    <source>
        <dbReference type="Google" id="ProtNLM"/>
    </source>
</evidence>
<dbReference type="SUPFAM" id="SSF53383">
    <property type="entry name" value="PLP-dependent transferases"/>
    <property type="match status" value="1"/>
</dbReference>
<dbReference type="InterPro" id="IPR015421">
    <property type="entry name" value="PyrdxlP-dep_Trfase_major"/>
</dbReference>
<organism evidence="3 4">
    <name type="scientific">Kingdonia uniflora</name>
    <dbReference type="NCBI Taxonomy" id="39325"/>
    <lineage>
        <taxon>Eukaryota</taxon>
        <taxon>Viridiplantae</taxon>
        <taxon>Streptophyta</taxon>
        <taxon>Embryophyta</taxon>
        <taxon>Tracheophyta</taxon>
        <taxon>Spermatophyta</taxon>
        <taxon>Magnoliopsida</taxon>
        <taxon>Ranunculales</taxon>
        <taxon>Circaeasteraceae</taxon>
        <taxon>Kingdonia</taxon>
    </lineage>
</organism>
<comment type="caution">
    <text evidence="3">The sequence shown here is derived from an EMBL/GenBank/DDBJ whole genome shotgun (WGS) entry which is preliminary data.</text>
</comment>
<feature type="transmembrane region" description="Helical" evidence="2">
    <location>
        <begin position="211"/>
        <end position="233"/>
    </location>
</feature>
<evidence type="ECO:0000256" key="1">
    <source>
        <dbReference type="ARBA" id="ARBA00022898"/>
    </source>
</evidence>
<dbReference type="Proteomes" id="UP000541444">
    <property type="component" value="Unassembled WGS sequence"/>
</dbReference>
<dbReference type="Gene3D" id="3.40.640.10">
    <property type="entry name" value="Type I PLP-dependent aspartate aminotransferase-like (Major domain)"/>
    <property type="match status" value="2"/>
</dbReference>
<dbReference type="Pfam" id="PF09783">
    <property type="entry name" value="Vac_ImportDeg"/>
    <property type="match status" value="1"/>
</dbReference>
<dbReference type="AlphaFoldDB" id="A0A7J7N941"/>
<keyword evidence="1" id="KW-0663">Pyridoxal phosphate</keyword>
<dbReference type="InterPro" id="IPR015424">
    <property type="entry name" value="PyrdxlP-dep_Trfase"/>
</dbReference>
<dbReference type="OrthoDB" id="62at2759"/>
<dbReference type="EMBL" id="JACGCM010000971">
    <property type="protein sequence ID" value="KAF6163613.1"/>
    <property type="molecule type" value="Genomic_DNA"/>
</dbReference>
<keyword evidence="2" id="KW-0812">Transmembrane</keyword>
<name>A0A7J7N941_9MAGN</name>
<evidence type="ECO:0000313" key="3">
    <source>
        <dbReference type="EMBL" id="KAF6163613.1"/>
    </source>
</evidence>
<evidence type="ECO:0000313" key="4">
    <source>
        <dbReference type="Proteomes" id="UP000541444"/>
    </source>
</evidence>
<sequence>MVSEATKYIKKCLGGGSKDAIAFCGSGATAAVKRLQEVMAVSVPSTMRDRMLKCLLIEERWVVFVGPYEHHSNLLSWRQSLVEALVRLLHEYGAFACFDFAASGLYVEIGMRSGDIESYDAIFLVPHKFLGGPGSSGILLMSKALYQLKSCPPSTCGRGRVDYVNGFNEKDTLYNIDFEEREDAGESIGSCTRPTRPFEALSWVSLHLKTVVLDVVIMVLGLVFGVTGTWLSLMEIFAVKLLHPFHSLSNLKSNRTTTTTTDISSASHIYSAISIAKERVRMKVCKRRSRINVKMKALQNLVLNSNKIRRRYWTRRSSTLNSFRFKFKYNHVVERFGFQFGVQTCNSSKVKIVVGKILYYLSSNRIIHRYMKPQNVLTGLDVFLRQYIISKLSLNPVHFLSGPSIGNALPPACTLLSIGQAFAGTLNVSSLQKDKVWRVNVQIQGCDLDHGYLCGTMEAPNVPMADTSVMTFGEGKIVDTKNYTFFTGKWEATYGPTS</sequence>
<gene>
    <name evidence="3" type="ORF">GIB67_036073</name>
</gene>
<keyword evidence="2" id="KW-1133">Transmembrane helix</keyword>
<reference evidence="3 4" key="1">
    <citation type="journal article" date="2020" name="IScience">
        <title>Genome Sequencing of the Endangered Kingdonia uniflora (Circaeasteraceae, Ranunculales) Reveals Potential Mechanisms of Evolutionary Specialization.</title>
        <authorList>
            <person name="Sun Y."/>
            <person name="Deng T."/>
            <person name="Zhang A."/>
            <person name="Moore M.J."/>
            <person name="Landis J.B."/>
            <person name="Lin N."/>
            <person name="Zhang H."/>
            <person name="Zhang X."/>
            <person name="Huang J."/>
            <person name="Zhang X."/>
            <person name="Sun H."/>
            <person name="Wang H."/>
        </authorList>
    </citation>
    <scope>NUCLEOTIDE SEQUENCE [LARGE SCALE GENOMIC DNA]</scope>
    <source>
        <strain evidence="3">TB1705</strain>
        <tissue evidence="3">Leaf</tissue>
    </source>
</reference>
<accession>A0A7J7N941</accession>
<evidence type="ECO:0000256" key="2">
    <source>
        <dbReference type="SAM" id="Phobius"/>
    </source>
</evidence>
<protein>
    <recommendedName>
        <fullName evidence="5">Aminotransferase class V domain-containing protein</fullName>
    </recommendedName>
</protein>
<keyword evidence="4" id="KW-1185">Reference proteome</keyword>
<keyword evidence="2" id="KW-0472">Membrane</keyword>
<dbReference type="PANTHER" id="PTHR43586">
    <property type="entry name" value="CYSTEINE DESULFURASE"/>
    <property type="match status" value="1"/>
</dbReference>